<reference evidence="1" key="1">
    <citation type="submission" date="2013-07" db="EMBL/GenBank/DDBJ databases">
        <authorList>
            <person name="McIlroy S."/>
        </authorList>
    </citation>
    <scope>NUCLEOTIDE SEQUENCE [LARGE SCALE GENOMIC DNA]</scope>
    <source>
        <strain evidence="1">Run_A_D11</strain>
    </source>
</reference>
<dbReference type="Proteomes" id="UP000035760">
    <property type="component" value="Unassembled WGS sequence"/>
</dbReference>
<reference evidence="1" key="2">
    <citation type="submission" date="2014-03" db="EMBL/GenBank/DDBJ databases">
        <title>Candidatus Competibacter-lineage genomes retrieved from metagenomes reveal functional metabolic diversity.</title>
        <authorList>
            <person name="McIlroy S.J."/>
            <person name="Albertsen M."/>
            <person name="Andresen E.K."/>
            <person name="Saunders A.M."/>
            <person name="Kristiansen R."/>
            <person name="Stokholm-Bjerregaard M."/>
            <person name="Nielsen K.L."/>
            <person name="Nielsen P.H."/>
        </authorList>
    </citation>
    <scope>NUCLEOTIDE SEQUENCE</scope>
    <source>
        <strain evidence="1">Run_A_D11</strain>
    </source>
</reference>
<dbReference type="EMBL" id="CBTJ020000055">
    <property type="protein sequence ID" value="CDI03322.1"/>
    <property type="molecule type" value="Genomic_DNA"/>
</dbReference>
<evidence type="ECO:0000313" key="2">
    <source>
        <dbReference type="Proteomes" id="UP000035760"/>
    </source>
</evidence>
<dbReference type="STRING" id="1400863.BN873_470064"/>
<keyword evidence="2" id="KW-1185">Reference proteome</keyword>
<protein>
    <submittedName>
        <fullName evidence="1">Uncharacterized protein</fullName>
    </submittedName>
</protein>
<gene>
    <name evidence="1" type="ORF">BN873_470064</name>
</gene>
<dbReference type="AlphaFoldDB" id="W6M6L4"/>
<accession>W6M6L4</accession>
<comment type="caution">
    <text evidence="1">The sequence shown here is derived from an EMBL/GenBank/DDBJ whole genome shotgun (WGS) entry which is preliminary data.</text>
</comment>
<organism evidence="1 2">
    <name type="scientific">Candidatus Competibacter denitrificans Run_A_D11</name>
    <dbReference type="NCBI Taxonomy" id="1400863"/>
    <lineage>
        <taxon>Bacteria</taxon>
        <taxon>Pseudomonadati</taxon>
        <taxon>Pseudomonadota</taxon>
        <taxon>Gammaproteobacteria</taxon>
        <taxon>Candidatus Competibacteraceae</taxon>
        <taxon>Candidatus Competibacter</taxon>
    </lineage>
</organism>
<evidence type="ECO:0000313" key="1">
    <source>
        <dbReference type="EMBL" id="CDI03322.1"/>
    </source>
</evidence>
<proteinExistence type="predicted"/>
<sequence>MISIEGLQSENRVGSNIPISANPALQQSFAIVSPAELCVRLHKDTLYGTNQNLWPQIVTCGKIIFTFICNSQRSCRSISLPSRQEISPFHWTR</sequence>
<name>W6M6L4_9GAMM</name>